<keyword evidence="1" id="KW-0472">Membrane</keyword>
<evidence type="ECO:0000313" key="3">
    <source>
        <dbReference type="Proteomes" id="UP000007151"/>
    </source>
</evidence>
<comment type="caution">
    <text evidence="2">The sequence shown here is derived from an EMBL/GenBank/DDBJ whole genome shotgun (WGS) entry which is preliminary data.</text>
</comment>
<reference evidence="2 3" key="1">
    <citation type="journal article" date="2011" name="Cell">
        <title>The monarch butterfly genome yields insights into long-distance migration.</title>
        <authorList>
            <person name="Zhan S."/>
            <person name="Merlin C."/>
            <person name="Boore J.L."/>
            <person name="Reppert S.M."/>
        </authorList>
    </citation>
    <scope>NUCLEOTIDE SEQUENCE [LARGE SCALE GENOMIC DNA]</scope>
    <source>
        <strain evidence="2">F-2</strain>
    </source>
</reference>
<dbReference type="EMBL" id="AGBW02010692">
    <property type="protein sequence ID" value="OWR48027.1"/>
    <property type="molecule type" value="Genomic_DNA"/>
</dbReference>
<accession>A0A212F2R8</accession>
<feature type="transmembrane region" description="Helical" evidence="1">
    <location>
        <begin position="32"/>
        <end position="54"/>
    </location>
</feature>
<keyword evidence="1" id="KW-1133">Transmembrane helix</keyword>
<gene>
    <name evidence="2" type="ORF">KGM_209697B</name>
</gene>
<evidence type="ECO:0000313" key="2">
    <source>
        <dbReference type="EMBL" id="OWR48027.1"/>
    </source>
</evidence>
<feature type="non-terminal residue" evidence="2">
    <location>
        <position position="1"/>
    </location>
</feature>
<sequence length="62" mass="7233">PDVIKVTARMEKKEIKLDSVLESLGPYGRYNLLNFVLLLFPVLLSSFFECGYIFEAQEQTYR</sequence>
<dbReference type="Proteomes" id="UP000007151">
    <property type="component" value="Unassembled WGS sequence"/>
</dbReference>
<dbReference type="AlphaFoldDB" id="A0A212F2R8"/>
<dbReference type="InParanoid" id="A0A212F2R8"/>
<keyword evidence="3" id="KW-1185">Reference proteome</keyword>
<dbReference type="KEGG" id="dpl:KGM_209697B"/>
<organism evidence="2 3">
    <name type="scientific">Danaus plexippus plexippus</name>
    <dbReference type="NCBI Taxonomy" id="278856"/>
    <lineage>
        <taxon>Eukaryota</taxon>
        <taxon>Metazoa</taxon>
        <taxon>Ecdysozoa</taxon>
        <taxon>Arthropoda</taxon>
        <taxon>Hexapoda</taxon>
        <taxon>Insecta</taxon>
        <taxon>Pterygota</taxon>
        <taxon>Neoptera</taxon>
        <taxon>Endopterygota</taxon>
        <taxon>Lepidoptera</taxon>
        <taxon>Glossata</taxon>
        <taxon>Ditrysia</taxon>
        <taxon>Papilionoidea</taxon>
        <taxon>Nymphalidae</taxon>
        <taxon>Danainae</taxon>
        <taxon>Danaini</taxon>
        <taxon>Danaina</taxon>
        <taxon>Danaus</taxon>
        <taxon>Danaus</taxon>
    </lineage>
</organism>
<name>A0A212F2R8_DANPL</name>
<evidence type="ECO:0000256" key="1">
    <source>
        <dbReference type="SAM" id="Phobius"/>
    </source>
</evidence>
<protein>
    <submittedName>
        <fullName evidence="2">Uncharacterized protein</fullName>
    </submittedName>
</protein>
<keyword evidence="1" id="KW-0812">Transmembrane</keyword>
<proteinExistence type="predicted"/>